<dbReference type="Gene3D" id="1.20.1260.20">
    <property type="entry name" value="PPE superfamily"/>
    <property type="match status" value="1"/>
</dbReference>
<feature type="compositionally biased region" description="Basic and acidic residues" evidence="1">
    <location>
        <begin position="335"/>
        <end position="402"/>
    </location>
</feature>
<evidence type="ECO:0000313" key="2">
    <source>
        <dbReference type="EMBL" id="RZS36989.1"/>
    </source>
</evidence>
<feature type="compositionally biased region" description="Basic and acidic residues" evidence="1">
    <location>
        <begin position="264"/>
        <end position="284"/>
    </location>
</feature>
<protein>
    <submittedName>
        <fullName evidence="2">Uncharacterized protein</fullName>
    </submittedName>
</protein>
<accession>A0A4Q7KKA7</accession>
<dbReference type="EMBL" id="SGWQ01000006">
    <property type="protein sequence ID" value="RZS36989.1"/>
    <property type="molecule type" value="Genomic_DNA"/>
</dbReference>
<feature type="compositionally biased region" description="Basic and acidic residues" evidence="1">
    <location>
        <begin position="409"/>
        <end position="423"/>
    </location>
</feature>
<feature type="region of interest" description="Disordered" evidence="1">
    <location>
        <begin position="263"/>
        <end position="438"/>
    </location>
</feature>
<comment type="caution">
    <text evidence="2">The sequence shown here is derived from an EMBL/GenBank/DDBJ whole genome shotgun (WGS) entry which is preliminary data.</text>
</comment>
<evidence type="ECO:0000313" key="3">
    <source>
        <dbReference type="Proteomes" id="UP000294257"/>
    </source>
</evidence>
<dbReference type="RefSeq" id="WP_165401421.1">
    <property type="nucleotide sequence ID" value="NZ_SGWQ01000006.1"/>
</dbReference>
<dbReference type="AlphaFoldDB" id="A0A4Q7KKA7"/>
<name>A0A4Q7KKA7_9PSEU</name>
<reference evidence="2 3" key="1">
    <citation type="submission" date="2019-02" db="EMBL/GenBank/DDBJ databases">
        <title>Genomic Encyclopedia of Type Strains, Phase IV (KMG-IV): sequencing the most valuable type-strain genomes for metagenomic binning, comparative biology and taxonomic classification.</title>
        <authorList>
            <person name="Goeker M."/>
        </authorList>
    </citation>
    <scope>NUCLEOTIDE SEQUENCE [LARGE SCALE GENOMIC DNA]</scope>
    <source>
        <strain evidence="2 3">DSM 101727</strain>
    </source>
</reference>
<proteinExistence type="predicted"/>
<feature type="compositionally biased region" description="Low complexity" evidence="1">
    <location>
        <begin position="314"/>
        <end position="334"/>
    </location>
</feature>
<organism evidence="2 3">
    <name type="scientific">Herbihabitans rhizosphaerae</name>
    <dbReference type="NCBI Taxonomy" id="1872711"/>
    <lineage>
        <taxon>Bacteria</taxon>
        <taxon>Bacillati</taxon>
        <taxon>Actinomycetota</taxon>
        <taxon>Actinomycetes</taxon>
        <taxon>Pseudonocardiales</taxon>
        <taxon>Pseudonocardiaceae</taxon>
        <taxon>Herbihabitans</taxon>
    </lineage>
</organism>
<gene>
    <name evidence="2" type="ORF">EV193_106224</name>
</gene>
<keyword evidence="3" id="KW-1185">Reference proteome</keyword>
<sequence>MTGDNPLVTKEKETDGDWYDERDEWQEGIGLIDSGRDIYDGLSNGDWVEAGVGVLGVGLEGLCLAIDPVGTLVSYGISWAIEHIQPLSDALDAVAGDPDAIQASSDTWHNIAERQLKIAEDYKTEVDTATADWTGDAADNYRTHAGKLIDLTTVSGVLSEAISISVMIMGEVVSVVRETIRDIIADVIAEILVIVAEEACTMGAATPLAISQLVALMVRVGKRLLTLFTTLGKTVMNLLPLMKKAVKLFDDVAAALKKLTKNKNKNDDFTPDKDTDIDDHKDTSDLDTNDPGGTDPSSTAPGDDKPADPPPGSSKPDGGSSPDGSGKPDGGTSPEGDRTKPGTSEDGRPSDDGDKPGGNKDEPHPPLSKQEQDALEQRRKDLEAQNKELFDELKKDPDHNKNDNANSKQEARTALDLEARGQDGFEPGQYQRPDGPGQGDFIDSNGKHWDIKGIHSDWPPGVPDHVKNSRPFPNAYTEADFRDTLVDQFGKGRGVIVDTRNADQAAIDNMRDVVEKEGWGDDVIWYP</sequence>
<dbReference type="Proteomes" id="UP000294257">
    <property type="component" value="Unassembled WGS sequence"/>
</dbReference>
<evidence type="ECO:0000256" key="1">
    <source>
        <dbReference type="SAM" id="MobiDB-lite"/>
    </source>
</evidence>
<dbReference type="InterPro" id="IPR038332">
    <property type="entry name" value="PPE_sf"/>
</dbReference>